<evidence type="ECO:0000313" key="3">
    <source>
        <dbReference type="Proteomes" id="UP000192257"/>
    </source>
</evidence>
<accession>A0A1X0P915</accession>
<evidence type="ECO:0000313" key="2">
    <source>
        <dbReference type="EMBL" id="ORC93315.1"/>
    </source>
</evidence>
<protein>
    <submittedName>
        <fullName evidence="2">Uncharacterized protein</fullName>
    </submittedName>
</protein>
<dbReference type="EMBL" id="NBCO01000001">
    <property type="protein sequence ID" value="ORC93315.1"/>
    <property type="molecule type" value="Genomic_DNA"/>
</dbReference>
<reference evidence="2 3" key="1">
    <citation type="submission" date="2017-03" db="EMBL/GenBank/DDBJ databases">
        <title>An alternative strategy for trypanosome survival in the mammalian bloodstream revealed through genome and transcriptome analysis of the ubiquitous bovine parasite Trypanosoma (Megatrypanum) theileri.</title>
        <authorList>
            <person name="Kelly S."/>
            <person name="Ivens A."/>
            <person name="Mott A."/>
            <person name="O'Neill E."/>
            <person name="Emms D."/>
            <person name="Macleod O."/>
            <person name="Voorheis P."/>
            <person name="Matthews J."/>
            <person name="Matthews K."/>
            <person name="Carrington M."/>
        </authorList>
    </citation>
    <scope>NUCLEOTIDE SEQUENCE [LARGE SCALE GENOMIC DNA]</scope>
    <source>
        <strain evidence="2">Edinburgh</strain>
    </source>
</reference>
<comment type="caution">
    <text evidence="2">The sequence shown here is derived from an EMBL/GenBank/DDBJ whole genome shotgun (WGS) entry which is preliminary data.</text>
</comment>
<gene>
    <name evidence="2" type="ORF">TM35_000011920</name>
</gene>
<evidence type="ECO:0000256" key="1">
    <source>
        <dbReference type="SAM" id="MobiDB-lite"/>
    </source>
</evidence>
<dbReference type="OrthoDB" id="271441at2759"/>
<feature type="compositionally biased region" description="Basic residues" evidence="1">
    <location>
        <begin position="1"/>
        <end position="11"/>
    </location>
</feature>
<dbReference type="GeneID" id="39980653"/>
<dbReference type="AlphaFoldDB" id="A0A1X0P915"/>
<dbReference type="VEuPathDB" id="TriTrypDB:TM35_000011920"/>
<proteinExistence type="predicted"/>
<keyword evidence="3" id="KW-1185">Reference proteome</keyword>
<dbReference type="Proteomes" id="UP000192257">
    <property type="component" value="Unassembled WGS sequence"/>
</dbReference>
<dbReference type="RefSeq" id="XP_028887381.1">
    <property type="nucleotide sequence ID" value="XM_029020873.1"/>
</dbReference>
<feature type="region of interest" description="Disordered" evidence="1">
    <location>
        <begin position="1"/>
        <end position="24"/>
    </location>
</feature>
<name>A0A1X0P915_9TRYP</name>
<organism evidence="2 3">
    <name type="scientific">Trypanosoma theileri</name>
    <dbReference type="NCBI Taxonomy" id="67003"/>
    <lineage>
        <taxon>Eukaryota</taxon>
        <taxon>Discoba</taxon>
        <taxon>Euglenozoa</taxon>
        <taxon>Kinetoplastea</taxon>
        <taxon>Metakinetoplastina</taxon>
        <taxon>Trypanosomatida</taxon>
        <taxon>Trypanosomatidae</taxon>
        <taxon>Trypanosoma</taxon>
    </lineage>
</organism>
<sequence>MLRRCGPRRFGGHQQHSGREQQRITRERQRRILYDAAGNVRLSGLFFLAWEEFRRPLLAVGGGLFLFVAYNRLVVWLSQREAAAERLLDAESEAAARESGRLRGERFLVKPRRQMEDPDFLNVPSYAGKGVYSSKLFTDDTASSDPLFAEKRRN</sequence>